<dbReference type="PhylomeDB" id="A7SVS4"/>
<dbReference type="Proteomes" id="UP000001593">
    <property type="component" value="Unassembled WGS sequence"/>
</dbReference>
<dbReference type="InterPro" id="IPR025258">
    <property type="entry name" value="RH_dom"/>
</dbReference>
<evidence type="ECO:0000313" key="7">
    <source>
        <dbReference type="Proteomes" id="UP000001593"/>
    </source>
</evidence>
<gene>
    <name evidence="6" type="ORF">NEMVEDRAFT_v1g13517</name>
</gene>
<name>A7SVS4_NEMVE</name>
<dbReference type="InterPro" id="IPR051366">
    <property type="entry name" value="DEF8"/>
</dbReference>
<dbReference type="PANTHER" id="PTHR12326">
    <property type="entry name" value="PLECKSTRIN HOMOLOGY DOMAIN CONTAINING PROTEIN"/>
    <property type="match status" value="1"/>
</dbReference>
<keyword evidence="4" id="KW-0862">Zinc</keyword>
<dbReference type="HOGENOM" id="CLU_034500_2_0_1"/>
<dbReference type="STRING" id="45351.A7SVS4"/>
<feature type="domain" description="Rubicon Homology" evidence="5">
    <location>
        <begin position="36"/>
        <end position="236"/>
    </location>
</feature>
<accession>A7SVS4</accession>
<evidence type="ECO:0000313" key="6">
    <source>
        <dbReference type="EMBL" id="EDO32187.1"/>
    </source>
</evidence>
<evidence type="ECO:0000256" key="3">
    <source>
        <dbReference type="ARBA" id="ARBA00022771"/>
    </source>
</evidence>
<keyword evidence="1" id="KW-0479">Metal-binding</keyword>
<dbReference type="EMBL" id="DS469844">
    <property type="protein sequence ID" value="EDO32187.1"/>
    <property type="molecule type" value="Genomic_DNA"/>
</dbReference>
<dbReference type="PANTHER" id="PTHR12326:SF12">
    <property type="entry name" value="PLECKSTRIN HOMOLOGY AND RUN DOMAIN CONTAINING M1"/>
    <property type="match status" value="1"/>
</dbReference>
<dbReference type="OMA" id="QCQKPIS"/>
<proteinExistence type="predicted"/>
<evidence type="ECO:0000256" key="1">
    <source>
        <dbReference type="ARBA" id="ARBA00022723"/>
    </source>
</evidence>
<dbReference type="eggNOG" id="KOG1829">
    <property type="taxonomic scope" value="Eukaryota"/>
</dbReference>
<feature type="non-terminal residue" evidence="6">
    <location>
        <position position="1"/>
    </location>
</feature>
<feature type="non-terminal residue" evidence="6">
    <location>
        <position position="236"/>
    </location>
</feature>
<dbReference type="OrthoDB" id="62364at2759"/>
<dbReference type="GO" id="GO:0008270">
    <property type="term" value="F:zinc ion binding"/>
    <property type="evidence" value="ECO:0007669"/>
    <property type="project" value="UniProtKB-KW"/>
</dbReference>
<sequence length="236" mass="27694">LMAILTHIANEQGLDSQNYQCKGCGRNIGMIYGEAKVCSYDGGYYCYECHMDEDHVIPARVIYNWDLRKHRVARCTKLFLLQIEEEPLLNIDETNPTLYSVVEELEEIKVLRQQLQHLKGFLLTCKQPIADDIRRRIWPREYLWDDIHQYSLLDLIQTQSGQLAHHLKKIIGQCTKHVYKCDLCCQKGFICEFCNDPKIIYPFEVKTTFQCPKCKSVSHKSCKRDENCPKCARRQK</sequence>
<evidence type="ECO:0000256" key="2">
    <source>
        <dbReference type="ARBA" id="ARBA00022737"/>
    </source>
</evidence>
<keyword evidence="3" id="KW-0863">Zinc-finger</keyword>
<dbReference type="KEGG" id="nve:5503185"/>
<protein>
    <recommendedName>
        <fullName evidence="5">Rubicon Homology domain-containing protein</fullName>
    </recommendedName>
</protein>
<evidence type="ECO:0000256" key="4">
    <source>
        <dbReference type="ARBA" id="ARBA00022833"/>
    </source>
</evidence>
<evidence type="ECO:0000259" key="5">
    <source>
        <dbReference type="SMART" id="SM01175"/>
    </source>
</evidence>
<dbReference type="AlphaFoldDB" id="A7SVS4"/>
<keyword evidence="7" id="KW-1185">Reference proteome</keyword>
<dbReference type="SMART" id="SM01175">
    <property type="entry name" value="DUF4206"/>
    <property type="match status" value="1"/>
</dbReference>
<reference evidence="6 7" key="1">
    <citation type="journal article" date="2007" name="Science">
        <title>Sea anemone genome reveals ancestral eumetazoan gene repertoire and genomic organization.</title>
        <authorList>
            <person name="Putnam N.H."/>
            <person name="Srivastava M."/>
            <person name="Hellsten U."/>
            <person name="Dirks B."/>
            <person name="Chapman J."/>
            <person name="Salamov A."/>
            <person name="Terry A."/>
            <person name="Shapiro H."/>
            <person name="Lindquist E."/>
            <person name="Kapitonov V.V."/>
            <person name="Jurka J."/>
            <person name="Genikhovich G."/>
            <person name="Grigoriev I.V."/>
            <person name="Lucas S.M."/>
            <person name="Steele R.E."/>
            <person name="Finnerty J.R."/>
            <person name="Technau U."/>
            <person name="Martindale M.Q."/>
            <person name="Rokhsar D.S."/>
        </authorList>
    </citation>
    <scope>NUCLEOTIDE SEQUENCE [LARGE SCALE GENOMIC DNA]</scope>
    <source>
        <strain evidence="7">CH2 X CH6</strain>
    </source>
</reference>
<dbReference type="InParanoid" id="A7SVS4"/>
<organism evidence="6 7">
    <name type="scientific">Nematostella vectensis</name>
    <name type="common">Starlet sea anemone</name>
    <dbReference type="NCBI Taxonomy" id="45351"/>
    <lineage>
        <taxon>Eukaryota</taxon>
        <taxon>Metazoa</taxon>
        <taxon>Cnidaria</taxon>
        <taxon>Anthozoa</taxon>
        <taxon>Hexacorallia</taxon>
        <taxon>Actiniaria</taxon>
        <taxon>Edwardsiidae</taxon>
        <taxon>Nematostella</taxon>
    </lineage>
</organism>
<dbReference type="Pfam" id="PF13901">
    <property type="entry name" value="RH_dom"/>
    <property type="match status" value="1"/>
</dbReference>
<keyword evidence="2" id="KW-0677">Repeat</keyword>